<feature type="compositionally biased region" description="Polar residues" evidence="1">
    <location>
        <begin position="189"/>
        <end position="198"/>
    </location>
</feature>
<keyword evidence="3" id="KW-1185">Reference proteome</keyword>
<dbReference type="EMBL" id="JAGQDE010000021">
    <property type="protein sequence ID" value="MBQ0961017.1"/>
    <property type="molecule type" value="Genomic_DNA"/>
</dbReference>
<organism evidence="2 3">
    <name type="scientific">Ideonella aquatica</name>
    <dbReference type="NCBI Taxonomy" id="2824119"/>
    <lineage>
        <taxon>Bacteria</taxon>
        <taxon>Pseudomonadati</taxon>
        <taxon>Pseudomonadota</taxon>
        <taxon>Betaproteobacteria</taxon>
        <taxon>Burkholderiales</taxon>
        <taxon>Sphaerotilaceae</taxon>
        <taxon>Ideonella</taxon>
    </lineage>
</organism>
<evidence type="ECO:0000313" key="3">
    <source>
        <dbReference type="Proteomes" id="UP000678374"/>
    </source>
</evidence>
<name>A0A941BL16_9BURK</name>
<evidence type="ECO:0000256" key="1">
    <source>
        <dbReference type="SAM" id="MobiDB-lite"/>
    </source>
</evidence>
<sequence>MTSTTTFHLVRQGTAAKLGANSTGTISYAVLIDADRTEPFIALTGNDGGGYFSREAVPISALRRCAGQTDTDKPLGASAFKPAFVGRSTNNGYFAVAALCAEGLLNRVQRAGPGRGQPLADAGFWDDWCAQVHAQAAEQGAGLPVFQIGKPAAAEPAADGDRETAATAGEGEAAGIKSAAFAEAGEDAGQSQADETTSAPADADEAGQAGQAGEGEPEPAAKPRRRGKVKA</sequence>
<evidence type="ECO:0000313" key="2">
    <source>
        <dbReference type="EMBL" id="MBQ0961017.1"/>
    </source>
</evidence>
<feature type="region of interest" description="Disordered" evidence="1">
    <location>
        <begin position="154"/>
        <end position="231"/>
    </location>
</feature>
<dbReference type="RefSeq" id="WP_210803692.1">
    <property type="nucleotide sequence ID" value="NZ_JAGQDE010000021.1"/>
</dbReference>
<dbReference type="AlphaFoldDB" id="A0A941BL16"/>
<feature type="compositionally biased region" description="Basic residues" evidence="1">
    <location>
        <begin position="222"/>
        <end position="231"/>
    </location>
</feature>
<comment type="caution">
    <text evidence="2">The sequence shown here is derived from an EMBL/GenBank/DDBJ whole genome shotgun (WGS) entry which is preliminary data.</text>
</comment>
<gene>
    <name evidence="2" type="ORF">KAK06_18825</name>
</gene>
<protein>
    <submittedName>
        <fullName evidence="2">Uncharacterized protein</fullName>
    </submittedName>
</protein>
<proteinExistence type="predicted"/>
<accession>A0A941BL16</accession>
<dbReference type="Proteomes" id="UP000678374">
    <property type="component" value="Unassembled WGS sequence"/>
</dbReference>
<reference evidence="2" key="1">
    <citation type="submission" date="2021-04" db="EMBL/GenBank/DDBJ databases">
        <title>The genome sequence of Ideonella sp. 4Y11.</title>
        <authorList>
            <person name="Liu Y."/>
        </authorList>
    </citation>
    <scope>NUCLEOTIDE SEQUENCE</scope>
    <source>
        <strain evidence="2">4Y11</strain>
    </source>
</reference>
<feature type="compositionally biased region" description="Low complexity" evidence="1">
    <location>
        <begin position="165"/>
        <end position="175"/>
    </location>
</feature>